<feature type="transmembrane region" description="Helical" evidence="11">
    <location>
        <begin position="30"/>
        <end position="49"/>
    </location>
</feature>
<feature type="transmembrane region" description="Helical" evidence="11">
    <location>
        <begin position="875"/>
        <end position="895"/>
    </location>
</feature>
<dbReference type="Pfam" id="PF05686">
    <property type="entry name" value="Glyco_transf_90"/>
    <property type="match status" value="1"/>
</dbReference>
<dbReference type="InterPro" id="IPR036259">
    <property type="entry name" value="MFS_trans_sf"/>
</dbReference>
<evidence type="ECO:0000256" key="3">
    <source>
        <dbReference type="ARBA" id="ARBA00022640"/>
    </source>
</evidence>
<comment type="caution">
    <text evidence="13">The sequence shown here is derived from an EMBL/GenBank/DDBJ whole genome shotgun (WGS) entry which is preliminary data.</text>
</comment>
<dbReference type="SUPFAM" id="SSF103473">
    <property type="entry name" value="MFS general substrate transporter"/>
    <property type="match status" value="1"/>
</dbReference>
<feature type="transmembrane region" description="Helical" evidence="11">
    <location>
        <begin position="982"/>
        <end position="1003"/>
    </location>
</feature>
<feature type="transmembrane region" description="Helical" evidence="11">
    <location>
        <begin position="936"/>
        <end position="962"/>
    </location>
</feature>
<accession>A0A8J5EX07</accession>
<evidence type="ECO:0000256" key="2">
    <source>
        <dbReference type="ARBA" id="ARBA00022528"/>
    </source>
</evidence>
<comment type="subcellular location">
    <subcellularLocation>
        <location evidence="1">Plastid</location>
        <location evidence="1">Chloroplast membrane</location>
        <topology evidence="1">Multi-pass membrane protein</topology>
    </subcellularLocation>
</comment>
<feature type="transmembrane region" description="Helical" evidence="11">
    <location>
        <begin position="1127"/>
        <end position="1154"/>
    </location>
</feature>
<dbReference type="SMART" id="SM00672">
    <property type="entry name" value="CAP10"/>
    <property type="match status" value="1"/>
</dbReference>
<evidence type="ECO:0000256" key="10">
    <source>
        <dbReference type="SAM" id="MobiDB-lite"/>
    </source>
</evidence>
<evidence type="ECO:0000259" key="12">
    <source>
        <dbReference type="PROSITE" id="PS50850"/>
    </source>
</evidence>
<feature type="transmembrane region" description="Helical" evidence="11">
    <location>
        <begin position="901"/>
        <end position="924"/>
    </location>
</feature>
<dbReference type="InterPro" id="IPR044777">
    <property type="entry name" value="SLC17A9-like"/>
</dbReference>
<feature type="region of interest" description="Disordered" evidence="10">
    <location>
        <begin position="65"/>
        <end position="86"/>
    </location>
</feature>
<dbReference type="Gene3D" id="1.20.1250.20">
    <property type="entry name" value="MFS general substrate transporter like domains"/>
    <property type="match status" value="2"/>
</dbReference>
<dbReference type="InterPro" id="IPR020846">
    <property type="entry name" value="MFS_dom"/>
</dbReference>
<evidence type="ECO:0000256" key="8">
    <source>
        <dbReference type="ARBA" id="ARBA00024302"/>
    </source>
</evidence>
<organism evidence="13 14">
    <name type="scientific">Zingiber officinale</name>
    <name type="common">Ginger</name>
    <name type="synonym">Amomum zingiber</name>
    <dbReference type="NCBI Taxonomy" id="94328"/>
    <lineage>
        <taxon>Eukaryota</taxon>
        <taxon>Viridiplantae</taxon>
        <taxon>Streptophyta</taxon>
        <taxon>Embryophyta</taxon>
        <taxon>Tracheophyta</taxon>
        <taxon>Spermatophyta</taxon>
        <taxon>Magnoliopsida</taxon>
        <taxon>Liliopsida</taxon>
        <taxon>Zingiberales</taxon>
        <taxon>Zingiberaceae</taxon>
        <taxon>Zingiber</taxon>
    </lineage>
</organism>
<keyword evidence="7 11" id="KW-0472">Membrane</keyword>
<dbReference type="FunFam" id="1.20.1250.20:FF:000058">
    <property type="entry name" value="ascorbate transporter, chloroplastic isoform X1"/>
    <property type="match status" value="1"/>
</dbReference>
<evidence type="ECO:0000256" key="11">
    <source>
        <dbReference type="SAM" id="Phobius"/>
    </source>
</evidence>
<feature type="transmembrane region" description="Helical" evidence="11">
    <location>
        <begin position="848"/>
        <end position="868"/>
    </location>
</feature>
<keyword evidence="5" id="KW-0809">Transit peptide</keyword>
<feature type="region of interest" description="Disordered" evidence="10">
    <location>
        <begin position="529"/>
        <end position="568"/>
    </location>
</feature>
<name>A0A8J5EX07_ZINOF</name>
<keyword evidence="4 11" id="KW-0812">Transmembrane</keyword>
<dbReference type="PROSITE" id="PS50850">
    <property type="entry name" value="MFS"/>
    <property type="match status" value="1"/>
</dbReference>
<evidence type="ECO:0000256" key="6">
    <source>
        <dbReference type="ARBA" id="ARBA00022989"/>
    </source>
</evidence>
<dbReference type="GO" id="GO:0031969">
    <property type="term" value="C:chloroplast membrane"/>
    <property type="evidence" value="ECO:0007669"/>
    <property type="project" value="UniProtKB-SubCell"/>
</dbReference>
<dbReference type="CDD" id="cd17380">
    <property type="entry name" value="MFS_SLC17A9_like"/>
    <property type="match status" value="1"/>
</dbReference>
<feature type="transmembrane region" description="Helical" evidence="11">
    <location>
        <begin position="1035"/>
        <end position="1057"/>
    </location>
</feature>
<evidence type="ECO:0000256" key="7">
    <source>
        <dbReference type="ARBA" id="ARBA00023136"/>
    </source>
</evidence>
<dbReference type="FunFam" id="1.20.1250.20:FF:000086">
    <property type="entry name" value="ascorbate transporter, chloroplastic isoform X2"/>
    <property type="match status" value="1"/>
</dbReference>
<evidence type="ECO:0000256" key="5">
    <source>
        <dbReference type="ARBA" id="ARBA00022946"/>
    </source>
</evidence>
<evidence type="ECO:0000256" key="4">
    <source>
        <dbReference type="ARBA" id="ARBA00022692"/>
    </source>
</evidence>
<dbReference type="InterPro" id="IPR051091">
    <property type="entry name" value="O-Glucosyltr/Glycosyltrsf_90"/>
</dbReference>
<dbReference type="Proteomes" id="UP000734854">
    <property type="component" value="Unassembled WGS sequence"/>
</dbReference>
<comment type="function">
    <text evidence="8">Probable anion transporter.</text>
</comment>
<proteinExistence type="inferred from homology"/>
<feature type="domain" description="Major facilitator superfamily (MFS) profile" evidence="12">
    <location>
        <begin position="810"/>
        <end position="1212"/>
    </location>
</feature>
<keyword evidence="2" id="KW-0150">Chloroplast</keyword>
<evidence type="ECO:0000256" key="1">
    <source>
        <dbReference type="ARBA" id="ARBA00004508"/>
    </source>
</evidence>
<dbReference type="InterPro" id="IPR006598">
    <property type="entry name" value="CAP10"/>
</dbReference>
<evidence type="ECO:0000256" key="9">
    <source>
        <dbReference type="ARBA" id="ARBA00024362"/>
    </source>
</evidence>
<dbReference type="EMBL" id="JACMSC010000018">
    <property type="protein sequence ID" value="KAG6475969.1"/>
    <property type="molecule type" value="Genomic_DNA"/>
</dbReference>
<dbReference type="Pfam" id="PF07690">
    <property type="entry name" value="MFS_1"/>
    <property type="match status" value="1"/>
</dbReference>
<protein>
    <recommendedName>
        <fullName evidence="12">Major facilitator superfamily (MFS) profile domain-containing protein</fullName>
    </recommendedName>
</protein>
<keyword evidence="6 11" id="KW-1133">Transmembrane helix</keyword>
<dbReference type="PANTHER" id="PTHR12203:SF105">
    <property type="entry name" value="OS08G0101800 PROTEIN"/>
    <property type="match status" value="1"/>
</dbReference>
<evidence type="ECO:0000313" key="14">
    <source>
        <dbReference type="Proteomes" id="UP000734854"/>
    </source>
</evidence>
<feature type="transmembrane region" description="Helical" evidence="11">
    <location>
        <begin position="808"/>
        <end position="828"/>
    </location>
</feature>
<gene>
    <name evidence="13" type="ORF">ZIOFF_065203</name>
</gene>
<reference evidence="13 14" key="1">
    <citation type="submission" date="2020-08" db="EMBL/GenBank/DDBJ databases">
        <title>Plant Genome Project.</title>
        <authorList>
            <person name="Zhang R.-G."/>
        </authorList>
    </citation>
    <scope>NUCLEOTIDE SEQUENCE [LARGE SCALE GENOMIC DNA]</scope>
    <source>
        <tissue evidence="13">Rhizome</tissue>
    </source>
</reference>
<sequence length="1212" mass="136467">MSLFSSAEAARTMAMRAQLEGKGKGNGKGFPIRAVIGLFVALSVLAFFLSNNTFFRSSEQVYQQTINPPNAKRPDRQTSNLQHSKTQPIPITLSCESPTATVCERRSTPMPTPHLTTSYNSPSCPEYFRWIHDDLRHWKSTGITREMIENAHEYATFRLVVLDGRVYVQEYYGKFMTRNVFSLWGILQLVNRYPGRVPDLDLMFNCMDQPAVKSFEYNSSTPPPVFHYCNNDKTWDILFPDWSFWGWPEINIKPWASLLKEMKEANEEMKWIDREPYAFWRGNPHMGGNRFDLLKCNVTDEHDWNARIYAQDWKQEEMQGFRHSDLARQCDNRYRIYVDGLAWSVSQKYIMACNSPTLFLDTPWIEFFQRGLVPGHHYWPIRGNNKCRAIKVAVDFGNGHNEEAQAMGKASSDFFQEEVKMDFVYDYMLHLLTEYAKLLRFKPSIPENATELCLESIACRAPTNVKKFLLESMEKTTHEAEPCSLPPPFTPKELQQMQERKANAAKEVAMLSPHLWKVEAVLLSRQRFHPLSDSDPTDQVQSQRPPSRLIRESVPRRGAGGAGNVGKAPASPFSRFWKATNRSLLRLSESSPRPSPLDAVDLSFGSHHLEPLALRLDRGFLPFLDSSRNRVGEWRWARWSPVEDSAHLLCRELHITLSVVELIIRRYIPSYVEINLHGLNTMIAGNAFLGEVAHPPPCYLGNCSNACLTNISFRQRFPARTNCFVSSHGLQLMRRRKLENIGISNDLHDQLVSQLPTRTRANFKSEQYEVPESQLDSLTSSEASSEAVLIGPNVTEVSPWWKQFPKRWVIVLLCFFSFLLCNMDRVNMSIAILPMAAEFNWNSATMGLIQSSFFWGYLLTQIVGGIWADKIGGKLVLGFGVVWWSMATILTPIAAKIGLPFLLVMRAFMGIGEGVAMPAMNNILSKWIPVSERSRSLALVYSGMYLGSVTGLALSPVLIHKFGWPSVFYAFGSLGKAVDFNMAVYLFGCALVSSALGSHLIAIQMPKRAEPHIVLPRKTHSLVKMKVLKFNLTESGLFCVLPWLTMAVFANIGGWIADTLVAKGLSITNVRKIMQSIGFLGPAFFLTQLKNANSPALAVLCMACSQGSDAFSQSGLYSNHQDIGPRYAGVLLGLSNTAGVLAGVFGTAVTGLILQRGSWDDVFKVAVVLYIIGTLEKETEQRAFNLLHYSPVSGANAIWGLCCAALSEKHYY</sequence>
<comment type="similarity">
    <text evidence="9">Belongs to the major facilitator superfamily. Sodium/anion cotransporter (TC 2.A.1.14) family.</text>
</comment>
<dbReference type="AlphaFoldDB" id="A0A8J5EX07"/>
<evidence type="ECO:0000313" key="13">
    <source>
        <dbReference type="EMBL" id="KAG6475969.1"/>
    </source>
</evidence>
<feature type="compositionally biased region" description="Polar residues" evidence="10">
    <location>
        <begin position="77"/>
        <end position="86"/>
    </location>
</feature>
<dbReference type="PANTHER" id="PTHR12203">
    <property type="entry name" value="KDEL LYS-ASP-GLU-LEU CONTAINING - RELATED"/>
    <property type="match status" value="1"/>
</dbReference>
<keyword evidence="14" id="KW-1185">Reference proteome</keyword>
<dbReference type="InterPro" id="IPR011701">
    <property type="entry name" value="MFS"/>
</dbReference>
<keyword evidence="3" id="KW-0934">Plastid</keyword>
<dbReference type="GO" id="GO:0005315">
    <property type="term" value="F:phosphate transmembrane transporter activity"/>
    <property type="evidence" value="ECO:0007669"/>
    <property type="project" value="UniProtKB-ARBA"/>
</dbReference>